<accession>A0A8S5M8L4</accession>
<organism evidence="1">
    <name type="scientific">Siphoviridae sp. ctGkF12</name>
    <dbReference type="NCBI Taxonomy" id="2826224"/>
    <lineage>
        <taxon>Viruses</taxon>
        <taxon>Duplodnaviria</taxon>
        <taxon>Heunggongvirae</taxon>
        <taxon>Uroviricota</taxon>
        <taxon>Caudoviricetes</taxon>
    </lineage>
</organism>
<evidence type="ECO:0000313" key="1">
    <source>
        <dbReference type="EMBL" id="DAD78504.1"/>
    </source>
</evidence>
<proteinExistence type="predicted"/>
<dbReference type="EMBL" id="BK014844">
    <property type="protein sequence ID" value="DAD78504.1"/>
    <property type="molecule type" value="Genomic_DNA"/>
</dbReference>
<protein>
    <submittedName>
        <fullName evidence="1">Antitoxin</fullName>
    </submittedName>
</protein>
<sequence>MKSNAISFRFSEETIYLIKKLAELEKRSATNTIEALVHKEAKKQKIKYTPKEEDNQEKE</sequence>
<reference evidence="1" key="1">
    <citation type="journal article" date="2021" name="Proc. Natl. Acad. Sci. U.S.A.">
        <title>A Catalog of Tens of Thousands of Viruses from Human Metagenomes Reveals Hidden Associations with Chronic Diseases.</title>
        <authorList>
            <person name="Tisza M.J."/>
            <person name="Buck C.B."/>
        </authorList>
    </citation>
    <scope>NUCLEOTIDE SEQUENCE</scope>
    <source>
        <strain evidence="1">CtGkF12</strain>
    </source>
</reference>
<name>A0A8S5M8L4_9CAUD</name>